<accession>A0AAD9DGM6</accession>
<gene>
    <name evidence="3" type="ORF">QTG54_004640</name>
</gene>
<feature type="compositionally biased region" description="Basic residues" evidence="1">
    <location>
        <begin position="36"/>
        <end position="54"/>
    </location>
</feature>
<evidence type="ECO:0000256" key="1">
    <source>
        <dbReference type="SAM" id="MobiDB-lite"/>
    </source>
</evidence>
<feature type="region of interest" description="Disordered" evidence="1">
    <location>
        <begin position="1"/>
        <end position="86"/>
    </location>
</feature>
<keyword evidence="4" id="KW-1185">Reference proteome</keyword>
<sequence length="570" mass="63391">MMTPPHSRDNPLRSTSKRTLTLRTYLAMKISTRPQNRQRRNNRMTKTQRKTKKIKSIETKDDGDRDDYSRQQQEYQEGDISSDLDYKPAAASKELLNDLGSYQADDIEMTMPTIQNQQQGTPEEESALPMIHRADSYGRIPAPHENDVLCGRGGSINSHPGNITFREWVYERKTQYNLADSKRDKTIVVNEVLDLVRSVRPPGRFLQKHNSGWIEIDDAKAMAKISQALREGAPAMRAAHGKKATKRRSDSTRSPSPPRRESKRRAKKRNFDDYVPSETVPASSNLLSSNVAISSAPLTPPPSLEGNEDYHHHDDLMRNDHVYNYFDHTGGLNDLLLEQSNEAPAAAAAGRDFQSQGGYYNASFISPSHSHHPLIPLGDYRASISEVANAIPPSQIEGQLPRANNVTPTLTSLPPPPITPGGWDPLSFLPSTPKHARSSVEVMGQSFFPLTPNHTAASAPTSPYDTNAQGQAFSLQQKQSVRREHSLDASLGSFSNPFENDSNHFRQYPQLGLPIPNLGPPQRGLSFGMIGGMPKAEEVDTSLRRDTSSSYSSNKSRPSSSQNERKRPPL</sequence>
<dbReference type="Proteomes" id="UP001224775">
    <property type="component" value="Unassembled WGS sequence"/>
</dbReference>
<dbReference type="AlphaFoldDB" id="A0AAD9DGM6"/>
<dbReference type="Pfam" id="PF20710">
    <property type="entry name" value="DUF6824"/>
    <property type="match status" value="1"/>
</dbReference>
<proteinExistence type="predicted"/>
<dbReference type="InterPro" id="IPR049227">
    <property type="entry name" value="DUF6824"/>
</dbReference>
<dbReference type="EMBL" id="JATAAI010000006">
    <property type="protein sequence ID" value="KAK1745349.1"/>
    <property type="molecule type" value="Genomic_DNA"/>
</dbReference>
<evidence type="ECO:0000313" key="3">
    <source>
        <dbReference type="EMBL" id="KAK1745349.1"/>
    </source>
</evidence>
<feature type="compositionally biased region" description="Basic and acidic residues" evidence="1">
    <location>
        <begin position="535"/>
        <end position="547"/>
    </location>
</feature>
<feature type="region of interest" description="Disordered" evidence="1">
    <location>
        <begin position="293"/>
        <end position="312"/>
    </location>
</feature>
<protein>
    <recommendedName>
        <fullName evidence="2">DUF6824 domain-containing protein</fullName>
    </recommendedName>
</protein>
<feature type="domain" description="DUF6824" evidence="2">
    <location>
        <begin position="147"/>
        <end position="231"/>
    </location>
</feature>
<feature type="compositionally biased region" description="Basic and acidic residues" evidence="1">
    <location>
        <begin position="1"/>
        <end position="11"/>
    </location>
</feature>
<feature type="region of interest" description="Disordered" evidence="1">
    <location>
        <begin position="451"/>
        <end position="484"/>
    </location>
</feature>
<reference evidence="3" key="1">
    <citation type="submission" date="2023-06" db="EMBL/GenBank/DDBJ databases">
        <title>Survivors Of The Sea: Transcriptome response of Skeletonema marinoi to long-term dormancy.</title>
        <authorList>
            <person name="Pinder M.I.M."/>
            <person name="Kourtchenko O."/>
            <person name="Robertson E.K."/>
            <person name="Larsson T."/>
            <person name="Maumus F."/>
            <person name="Osuna-Cruz C.M."/>
            <person name="Vancaester E."/>
            <person name="Stenow R."/>
            <person name="Vandepoele K."/>
            <person name="Ploug H."/>
            <person name="Bruchert V."/>
            <person name="Godhe A."/>
            <person name="Topel M."/>
        </authorList>
    </citation>
    <scope>NUCLEOTIDE SEQUENCE</scope>
    <source>
        <strain evidence="3">R05AC</strain>
    </source>
</reference>
<feature type="region of interest" description="Disordered" evidence="1">
    <location>
        <begin position="528"/>
        <end position="570"/>
    </location>
</feature>
<comment type="caution">
    <text evidence="3">The sequence shown here is derived from an EMBL/GenBank/DDBJ whole genome shotgun (WGS) entry which is preliminary data.</text>
</comment>
<feature type="compositionally biased region" description="Basic and acidic residues" evidence="1">
    <location>
        <begin position="55"/>
        <end position="69"/>
    </location>
</feature>
<evidence type="ECO:0000313" key="4">
    <source>
        <dbReference type="Proteomes" id="UP001224775"/>
    </source>
</evidence>
<organism evidence="3 4">
    <name type="scientific">Skeletonema marinoi</name>
    <dbReference type="NCBI Taxonomy" id="267567"/>
    <lineage>
        <taxon>Eukaryota</taxon>
        <taxon>Sar</taxon>
        <taxon>Stramenopiles</taxon>
        <taxon>Ochrophyta</taxon>
        <taxon>Bacillariophyta</taxon>
        <taxon>Coscinodiscophyceae</taxon>
        <taxon>Thalassiosirophycidae</taxon>
        <taxon>Thalassiosirales</taxon>
        <taxon>Skeletonemataceae</taxon>
        <taxon>Skeletonema</taxon>
        <taxon>Skeletonema marinoi-dohrnii complex</taxon>
    </lineage>
</organism>
<evidence type="ECO:0000259" key="2">
    <source>
        <dbReference type="Pfam" id="PF20710"/>
    </source>
</evidence>
<feature type="compositionally biased region" description="Low complexity" evidence="1">
    <location>
        <begin position="12"/>
        <end position="26"/>
    </location>
</feature>
<feature type="region of interest" description="Disordered" evidence="1">
    <location>
        <begin position="231"/>
        <end position="282"/>
    </location>
</feature>
<name>A0AAD9DGM6_9STRA</name>
<feature type="compositionally biased region" description="Low complexity" evidence="1">
    <location>
        <begin position="548"/>
        <end position="561"/>
    </location>
</feature>
<feature type="compositionally biased region" description="Polar residues" evidence="1">
    <location>
        <begin position="452"/>
        <end position="479"/>
    </location>
</feature>